<sequence length="93" mass="10103">MPNSRIFQMPPRMPHDPARLIPGHRQHWQIVVVAVLQHAVELCFGCARVGQVDVVAKGEQPGVVGERVTTQMPFGMDVAPLGNLRVEIDAAAG</sequence>
<comment type="caution">
    <text evidence="1">The sequence shown here is derived from an EMBL/GenBank/DDBJ whole genome shotgun (WGS) entry which is preliminary data.</text>
</comment>
<accession>A0A836P4F7</accession>
<name>A0A836P4F7_XANVA</name>
<organism evidence="1">
    <name type="scientific">Xanthomonas vasicola pv. vasculorum NCPPB 890</name>
    <dbReference type="NCBI Taxonomy" id="1184265"/>
    <lineage>
        <taxon>Bacteria</taxon>
        <taxon>Pseudomonadati</taxon>
        <taxon>Pseudomonadota</taxon>
        <taxon>Gammaproteobacteria</taxon>
        <taxon>Lysobacterales</taxon>
        <taxon>Lysobacteraceae</taxon>
        <taxon>Xanthomonas</taxon>
    </lineage>
</organism>
<reference evidence="1" key="1">
    <citation type="submission" date="2012-05" db="EMBL/GenBank/DDBJ databases">
        <authorList>
            <person name="Studholme D.J."/>
            <person name="Wasukira A."/>
            <person name="Grant M."/>
        </authorList>
    </citation>
    <scope>NUCLEOTIDE SEQUENCE [LARGE SCALE GENOMIC DNA]</scope>
    <source>
        <strain evidence="1">NCPPB 890</strain>
    </source>
</reference>
<gene>
    <name evidence="1" type="ORF">A11K_0109330</name>
</gene>
<protein>
    <submittedName>
        <fullName evidence="1">Uncharacterized protein</fullName>
    </submittedName>
</protein>
<proteinExistence type="predicted"/>
<dbReference type="AlphaFoldDB" id="A0A836P4F7"/>
<dbReference type="EMBL" id="AKBN01000485">
    <property type="protein sequence ID" value="KFA02492.1"/>
    <property type="molecule type" value="Genomic_DNA"/>
</dbReference>
<evidence type="ECO:0000313" key="1">
    <source>
        <dbReference type="EMBL" id="KFA02492.1"/>
    </source>
</evidence>